<evidence type="ECO:0000256" key="4">
    <source>
        <dbReference type="SAM" id="SignalP"/>
    </source>
</evidence>
<protein>
    <recommendedName>
        <fullName evidence="7">Ankyrin repeat domain-containing protein</fullName>
    </recommendedName>
</protein>
<dbReference type="InterPro" id="IPR036770">
    <property type="entry name" value="Ankyrin_rpt-contain_sf"/>
</dbReference>
<feature type="repeat" description="ANK" evidence="3">
    <location>
        <begin position="59"/>
        <end position="91"/>
    </location>
</feature>
<dbReference type="SMART" id="SM00248">
    <property type="entry name" value="ANK"/>
    <property type="match status" value="3"/>
</dbReference>
<keyword evidence="1" id="KW-0677">Repeat</keyword>
<dbReference type="Proteomes" id="UP001499988">
    <property type="component" value="Unassembled WGS sequence"/>
</dbReference>
<keyword evidence="6" id="KW-1185">Reference proteome</keyword>
<dbReference type="PROSITE" id="PS51257">
    <property type="entry name" value="PROKAR_LIPOPROTEIN"/>
    <property type="match status" value="1"/>
</dbReference>
<dbReference type="PANTHER" id="PTHR24171:SF8">
    <property type="entry name" value="BRCA1-ASSOCIATED RING DOMAIN PROTEIN 1"/>
    <property type="match status" value="1"/>
</dbReference>
<gene>
    <name evidence="5" type="ORF">GCM10023333_33850</name>
</gene>
<dbReference type="PANTHER" id="PTHR24171">
    <property type="entry name" value="ANKYRIN REPEAT DOMAIN-CONTAINING PROTEIN 39-RELATED"/>
    <property type="match status" value="1"/>
</dbReference>
<evidence type="ECO:0000313" key="5">
    <source>
        <dbReference type="EMBL" id="GAA4897770.1"/>
    </source>
</evidence>
<feature type="signal peptide" evidence="4">
    <location>
        <begin position="1"/>
        <end position="26"/>
    </location>
</feature>
<dbReference type="InterPro" id="IPR002110">
    <property type="entry name" value="Ankyrin_rpt"/>
</dbReference>
<sequence>MMTQKPIILFATLLSILMTGCAHRNAATAGDADWYDAAQVGHSGYVEQHSGDLNTQSLEGQHPLFFAYSESDRLAFKALLEAGADPHTANTQGTTLLCQAAESNDPFYLRELLAYGANIDQANPGDPKRPNAAFCAAASGRKHNLTLLISLGADQSVRNSDGDTVWDVAEELLPTSTRPIKEQLKQPTP</sequence>
<reference evidence="6" key="1">
    <citation type="journal article" date="2019" name="Int. J. Syst. Evol. Microbiol.">
        <title>The Global Catalogue of Microorganisms (GCM) 10K type strain sequencing project: providing services to taxonomists for standard genome sequencing and annotation.</title>
        <authorList>
            <consortium name="The Broad Institute Genomics Platform"/>
            <consortium name="The Broad Institute Genome Sequencing Center for Infectious Disease"/>
            <person name="Wu L."/>
            <person name="Ma J."/>
        </authorList>
    </citation>
    <scope>NUCLEOTIDE SEQUENCE [LARGE SCALE GENOMIC DNA]</scope>
    <source>
        <strain evidence="6">JCM 18401</strain>
    </source>
</reference>
<evidence type="ECO:0008006" key="7">
    <source>
        <dbReference type="Google" id="ProtNLM"/>
    </source>
</evidence>
<feature type="chain" id="PRO_5046651559" description="Ankyrin repeat domain-containing protein" evidence="4">
    <location>
        <begin position="27"/>
        <end position="189"/>
    </location>
</feature>
<keyword evidence="2 3" id="KW-0040">ANK repeat</keyword>
<organism evidence="5 6">
    <name type="scientific">Ferrimonas pelagia</name>
    <dbReference type="NCBI Taxonomy" id="1177826"/>
    <lineage>
        <taxon>Bacteria</taxon>
        <taxon>Pseudomonadati</taxon>
        <taxon>Pseudomonadota</taxon>
        <taxon>Gammaproteobacteria</taxon>
        <taxon>Alteromonadales</taxon>
        <taxon>Ferrimonadaceae</taxon>
        <taxon>Ferrimonas</taxon>
    </lineage>
</organism>
<name>A0ABP9FDV6_9GAMM</name>
<comment type="caution">
    <text evidence="5">The sequence shown here is derived from an EMBL/GenBank/DDBJ whole genome shotgun (WGS) entry which is preliminary data.</text>
</comment>
<dbReference type="PROSITE" id="PS50088">
    <property type="entry name" value="ANK_REPEAT"/>
    <property type="match status" value="2"/>
</dbReference>
<keyword evidence="4" id="KW-0732">Signal</keyword>
<feature type="repeat" description="ANK" evidence="3">
    <location>
        <begin position="92"/>
        <end position="124"/>
    </location>
</feature>
<proteinExistence type="predicted"/>
<evidence type="ECO:0000256" key="2">
    <source>
        <dbReference type="ARBA" id="ARBA00023043"/>
    </source>
</evidence>
<dbReference type="Pfam" id="PF12796">
    <property type="entry name" value="Ank_2"/>
    <property type="match status" value="1"/>
</dbReference>
<evidence type="ECO:0000256" key="3">
    <source>
        <dbReference type="PROSITE-ProRule" id="PRU00023"/>
    </source>
</evidence>
<dbReference type="EMBL" id="BAABJZ010000099">
    <property type="protein sequence ID" value="GAA4897770.1"/>
    <property type="molecule type" value="Genomic_DNA"/>
</dbReference>
<dbReference type="Gene3D" id="1.25.40.20">
    <property type="entry name" value="Ankyrin repeat-containing domain"/>
    <property type="match status" value="1"/>
</dbReference>
<evidence type="ECO:0000313" key="6">
    <source>
        <dbReference type="Proteomes" id="UP001499988"/>
    </source>
</evidence>
<accession>A0ABP9FDV6</accession>
<dbReference type="SUPFAM" id="SSF48403">
    <property type="entry name" value="Ankyrin repeat"/>
    <property type="match status" value="1"/>
</dbReference>
<evidence type="ECO:0000256" key="1">
    <source>
        <dbReference type="ARBA" id="ARBA00022737"/>
    </source>
</evidence>